<reference evidence="8 9" key="1">
    <citation type="submission" date="2018-08" db="EMBL/GenBank/DDBJ databases">
        <title>Microbispora. triticiradicis sp. nov., a novel actinomycete isolated from the root of wheat (Triticum aestivum L.)).</title>
        <authorList>
            <person name="Han C."/>
        </authorList>
    </citation>
    <scope>NUCLEOTIDE SEQUENCE [LARGE SCALE GENOMIC DNA]</scope>
    <source>
        <strain evidence="8 9">NEAU-HRDPA2-9</strain>
    </source>
</reference>
<dbReference type="InterPro" id="IPR016032">
    <property type="entry name" value="Sig_transdc_resp-reg_C-effctor"/>
</dbReference>
<dbReference type="SMART" id="SM00862">
    <property type="entry name" value="Trans_reg_C"/>
    <property type="match status" value="1"/>
</dbReference>
<dbReference type="PRINTS" id="PR00364">
    <property type="entry name" value="DISEASERSIST"/>
</dbReference>
<dbReference type="InterPro" id="IPR002182">
    <property type="entry name" value="NB-ARC"/>
</dbReference>
<accession>A0ABX9L9S6</accession>
<name>A0ABX9L9S6_9ACTN</name>
<sequence>MPTPSTSPDRLPQNASGPSRLGVRRRMDNAKERETSQRSPYRLQLLGPVAAWREGRTVDLGPPLQRAALCVLAARAGRVVTKDTLIGGLWGDHPPNTAEQSVYTYIAGLRRVLETAPGRRGPYSTLISRSRGYVLERGAVEADVGDFERHLAEARRFQTAGDARGVLRTLEAATECWSGPALCGVPGPFAEAERVRLEELRLTAMEDRAGALLDLELHQKAVTALTELVAEAPLRERTRDLLMLALYRSGRQADALDTYLEVKRLLAERLGVDPGEALRERYELILRADPSLDLAQSETTDAGPGARPPRQLPRAATGFVGRVEELVRLRSLLTPWDGGVPQAVVAITGAPGTGKSALAVQAAHTAAHTFPDGQLYVNLLGATPGVERLEPIGVLGRLLRALGLEGKAVPSEEDEAAAMLRDRLDGRRTLILLDDAAGPEQVRSLLGLPSGNTVLITSRESFAVADDCVRLVLRRMRRSEGVTVLSKLVGAERISADPAAAARLVELCGGLPLALRLAAARLGERPDWSVRDLGGRLEDRRRTLHELESGQIAVRSSLEMSYEGLARGGALDRLAARTLCHLGVLHVASVTADVVAALVDEPPDAAERALDRLVRAHLLETGEAGRYQPHDLVRLFTIELADTHLTPQSRKDALMRALGFYGATSRHASALLDPHRVHFPWPDVPQRPLSLDGSAEARGWLDKELAHVISAASQAMASGDDEIAALGAYVGLALSWQLIREARYREQLELSRQTLLVGKRAGDLDMQALAHGQIAGALGNLGQLDEAVPHQEIELELRRILRDRFGEMRALGNLSVAQIEIARYAEALESAEVQNAIAREIGSAVGERHSLLMAGSARRGLGDAAGALCLLEQALTLARVAGDQHHESISLLFLAELCLDQGDPSTARDYLERGLRLSRESGQRGREGHLLGRLAQAHRLLGEPEPALRCALNSLAIAQRSGDEQLRRQAEDELREIGEAFPGVEVTPPRSAEEALSR</sequence>
<dbReference type="InterPro" id="IPR027417">
    <property type="entry name" value="P-loop_NTPase"/>
</dbReference>
<feature type="compositionally biased region" description="Basic and acidic residues" evidence="6">
    <location>
        <begin position="25"/>
        <end position="36"/>
    </location>
</feature>
<dbReference type="Proteomes" id="UP000262538">
    <property type="component" value="Unassembled WGS sequence"/>
</dbReference>
<proteinExistence type="inferred from homology"/>
<dbReference type="PANTHER" id="PTHR35807:SF1">
    <property type="entry name" value="TRANSCRIPTIONAL REGULATOR REDD"/>
    <property type="match status" value="1"/>
</dbReference>
<dbReference type="InterPro" id="IPR019734">
    <property type="entry name" value="TPR_rpt"/>
</dbReference>
<dbReference type="SUPFAM" id="SSF52540">
    <property type="entry name" value="P-loop containing nucleoside triphosphate hydrolases"/>
    <property type="match status" value="1"/>
</dbReference>
<evidence type="ECO:0000256" key="1">
    <source>
        <dbReference type="ARBA" id="ARBA00005820"/>
    </source>
</evidence>
<dbReference type="EMBL" id="QFZU02000270">
    <property type="protein sequence ID" value="RGA00436.1"/>
    <property type="molecule type" value="Genomic_DNA"/>
</dbReference>
<feature type="DNA-binding region" description="OmpR/PhoB-type" evidence="5">
    <location>
        <begin position="33"/>
        <end position="137"/>
    </location>
</feature>
<evidence type="ECO:0000256" key="4">
    <source>
        <dbReference type="ARBA" id="ARBA00023163"/>
    </source>
</evidence>
<organism evidence="8 9">
    <name type="scientific">Microbispora triticiradicis</name>
    <dbReference type="NCBI Taxonomy" id="2200763"/>
    <lineage>
        <taxon>Bacteria</taxon>
        <taxon>Bacillati</taxon>
        <taxon>Actinomycetota</taxon>
        <taxon>Actinomycetes</taxon>
        <taxon>Streptosporangiales</taxon>
        <taxon>Streptosporangiaceae</taxon>
        <taxon>Microbispora</taxon>
    </lineage>
</organism>
<dbReference type="InterPro" id="IPR051677">
    <property type="entry name" value="AfsR-DnrI-RedD_regulator"/>
</dbReference>
<keyword evidence="9" id="KW-1185">Reference proteome</keyword>
<keyword evidence="2" id="KW-0805">Transcription regulation</keyword>
<dbReference type="SUPFAM" id="SSF46894">
    <property type="entry name" value="C-terminal effector domain of the bipartite response regulators"/>
    <property type="match status" value="1"/>
</dbReference>
<dbReference type="Gene3D" id="1.25.40.10">
    <property type="entry name" value="Tetratricopeptide repeat domain"/>
    <property type="match status" value="2"/>
</dbReference>
<dbReference type="Gene3D" id="3.40.50.300">
    <property type="entry name" value="P-loop containing nucleotide triphosphate hydrolases"/>
    <property type="match status" value="1"/>
</dbReference>
<protein>
    <recommendedName>
        <fullName evidence="7">OmpR/PhoB-type domain-containing protein</fullName>
    </recommendedName>
</protein>
<evidence type="ECO:0000256" key="6">
    <source>
        <dbReference type="SAM" id="MobiDB-lite"/>
    </source>
</evidence>
<dbReference type="Pfam" id="PF13424">
    <property type="entry name" value="TPR_12"/>
    <property type="match status" value="1"/>
</dbReference>
<dbReference type="InterPro" id="IPR011990">
    <property type="entry name" value="TPR-like_helical_dom_sf"/>
</dbReference>
<dbReference type="Pfam" id="PF00931">
    <property type="entry name" value="NB-ARC"/>
    <property type="match status" value="1"/>
</dbReference>
<evidence type="ECO:0000313" key="8">
    <source>
        <dbReference type="EMBL" id="RGA00436.1"/>
    </source>
</evidence>
<dbReference type="InterPro" id="IPR001867">
    <property type="entry name" value="OmpR/PhoB-type_DNA-bd"/>
</dbReference>
<evidence type="ECO:0000256" key="2">
    <source>
        <dbReference type="ARBA" id="ARBA00023015"/>
    </source>
</evidence>
<dbReference type="Gene3D" id="1.10.10.10">
    <property type="entry name" value="Winged helix-like DNA-binding domain superfamily/Winged helix DNA-binding domain"/>
    <property type="match status" value="1"/>
</dbReference>
<feature type="region of interest" description="Disordered" evidence="6">
    <location>
        <begin position="977"/>
        <end position="998"/>
    </location>
</feature>
<dbReference type="PROSITE" id="PS51755">
    <property type="entry name" value="OMPR_PHOB"/>
    <property type="match status" value="1"/>
</dbReference>
<keyword evidence="3 5" id="KW-0238">DNA-binding</keyword>
<evidence type="ECO:0000256" key="3">
    <source>
        <dbReference type="ARBA" id="ARBA00023125"/>
    </source>
</evidence>
<keyword evidence="4" id="KW-0804">Transcription</keyword>
<dbReference type="InterPro" id="IPR036388">
    <property type="entry name" value="WH-like_DNA-bd_sf"/>
</dbReference>
<evidence type="ECO:0000256" key="5">
    <source>
        <dbReference type="PROSITE-ProRule" id="PRU01091"/>
    </source>
</evidence>
<dbReference type="SUPFAM" id="SSF48452">
    <property type="entry name" value="TPR-like"/>
    <property type="match status" value="2"/>
</dbReference>
<feature type="domain" description="OmpR/PhoB-type" evidence="7">
    <location>
        <begin position="33"/>
        <end position="137"/>
    </location>
</feature>
<dbReference type="PANTHER" id="PTHR35807">
    <property type="entry name" value="TRANSCRIPTIONAL REGULATOR REDD-RELATED"/>
    <property type="match status" value="1"/>
</dbReference>
<comment type="caution">
    <text evidence="8">The sequence shown here is derived from an EMBL/GenBank/DDBJ whole genome shotgun (WGS) entry which is preliminary data.</text>
</comment>
<dbReference type="SMART" id="SM00028">
    <property type="entry name" value="TPR"/>
    <property type="match status" value="2"/>
</dbReference>
<dbReference type="Pfam" id="PF03704">
    <property type="entry name" value="BTAD"/>
    <property type="match status" value="1"/>
</dbReference>
<dbReference type="InterPro" id="IPR005158">
    <property type="entry name" value="BTAD"/>
</dbReference>
<dbReference type="CDD" id="cd15831">
    <property type="entry name" value="BTAD"/>
    <property type="match status" value="1"/>
</dbReference>
<dbReference type="SMART" id="SM01043">
    <property type="entry name" value="BTAD"/>
    <property type="match status" value="1"/>
</dbReference>
<dbReference type="Pfam" id="PF00486">
    <property type="entry name" value="Trans_reg_C"/>
    <property type="match status" value="1"/>
</dbReference>
<feature type="region of interest" description="Disordered" evidence="6">
    <location>
        <begin position="1"/>
        <end position="39"/>
    </location>
</feature>
<gene>
    <name evidence="8" type="ORF">DI270_034800</name>
</gene>
<feature type="compositionally biased region" description="Polar residues" evidence="6">
    <location>
        <begin position="1"/>
        <end position="17"/>
    </location>
</feature>
<evidence type="ECO:0000313" key="9">
    <source>
        <dbReference type="Proteomes" id="UP000262538"/>
    </source>
</evidence>
<evidence type="ECO:0000259" key="7">
    <source>
        <dbReference type="PROSITE" id="PS51755"/>
    </source>
</evidence>
<comment type="similarity">
    <text evidence="1">Belongs to the AfsR/DnrI/RedD regulatory family.</text>
</comment>